<accession>A0AAV3UBM5</accession>
<proteinExistence type="predicted"/>
<dbReference type="InterPro" id="IPR055927">
    <property type="entry name" value="DUF7504"/>
</dbReference>
<gene>
    <name evidence="2" type="ORF">GCM10025751_03710</name>
</gene>
<reference evidence="2 3" key="1">
    <citation type="journal article" date="2019" name="Int. J. Syst. Evol. Microbiol.">
        <title>The Global Catalogue of Microorganisms (GCM) 10K type strain sequencing project: providing services to taxonomists for standard genome sequencing and annotation.</title>
        <authorList>
            <consortium name="The Broad Institute Genomics Platform"/>
            <consortium name="The Broad Institute Genome Sequencing Center for Infectious Disease"/>
            <person name="Wu L."/>
            <person name="Ma J."/>
        </authorList>
    </citation>
    <scope>NUCLEOTIDE SEQUENCE [LARGE SCALE GENOMIC DNA]</scope>
    <source>
        <strain evidence="2 3">JCM 17504</strain>
    </source>
</reference>
<dbReference type="Pfam" id="PF18545">
    <property type="entry name" value="HalOD1"/>
    <property type="match status" value="1"/>
</dbReference>
<evidence type="ECO:0000313" key="2">
    <source>
        <dbReference type="EMBL" id="GAA5041466.1"/>
    </source>
</evidence>
<dbReference type="InterPro" id="IPR040624">
    <property type="entry name" value="HalOD1"/>
</dbReference>
<dbReference type="Pfam" id="PF24336">
    <property type="entry name" value="DUF7504"/>
    <property type="match status" value="1"/>
</dbReference>
<dbReference type="AlphaFoldDB" id="A0AAV3UBM5"/>
<dbReference type="Proteomes" id="UP001501729">
    <property type="component" value="Unassembled WGS sequence"/>
</dbReference>
<organism evidence="2 3">
    <name type="scientific">Haladaptatus pallidirubidus</name>
    <dbReference type="NCBI Taxonomy" id="1008152"/>
    <lineage>
        <taxon>Archaea</taxon>
        <taxon>Methanobacteriati</taxon>
        <taxon>Methanobacteriota</taxon>
        <taxon>Stenosarchaea group</taxon>
        <taxon>Halobacteria</taxon>
        <taxon>Halobacteriales</taxon>
        <taxon>Haladaptataceae</taxon>
        <taxon>Haladaptatus</taxon>
    </lineage>
</organism>
<protein>
    <recommendedName>
        <fullName evidence="1">Halobacterial output domain-containing protein</fullName>
    </recommendedName>
</protein>
<dbReference type="EMBL" id="BAABKX010000001">
    <property type="protein sequence ID" value="GAA5041466.1"/>
    <property type="molecule type" value="Genomic_DNA"/>
</dbReference>
<name>A0AAV3UBM5_9EURY</name>
<comment type="caution">
    <text evidence="2">The sequence shown here is derived from an EMBL/GenBank/DDBJ whole genome shotgun (WGS) entry which is preliminary data.</text>
</comment>
<keyword evidence="3" id="KW-1185">Reference proteome</keyword>
<evidence type="ECO:0000313" key="3">
    <source>
        <dbReference type="Proteomes" id="UP001501729"/>
    </source>
</evidence>
<feature type="domain" description="Halobacterial output" evidence="1">
    <location>
        <begin position="34"/>
        <end position="102"/>
    </location>
</feature>
<dbReference type="GeneID" id="68615063"/>
<evidence type="ECO:0000259" key="1">
    <source>
        <dbReference type="Pfam" id="PF18545"/>
    </source>
</evidence>
<sequence length="316" mass="35349">MSADDESAASPFMCGVEAPITFQHDWKSDDVLGASIIQRMVEESKTNSTDVPESLYQCIDPDALADLFRPLQDGTPRTSGEVTFTLAGHYITASSDGTIEIESELGRLKRSGGNLLFTGDVPADVFEQLSAQFLGETAYDRTQLFALYGRDTDAARARLSRADANSERAHLLTYEVPVRSTAQAPRNDYPGQPSVSPVSGTIDDFRRAIDDKVFDLQYQRRGFEPGELRFCFDSLRLLFNEEDTRTVEEFLRTMTKTVDEVSGLGHYVFPNAYDSSSVQAIEPLFDVTIQLKIGETGPEQRWHLHNTEYTTTWFPI</sequence>
<dbReference type="RefSeq" id="WP_227775148.1">
    <property type="nucleotide sequence ID" value="NZ_BAABKX010000001.1"/>
</dbReference>